<gene>
    <name evidence="2" type="ORF">L2749_18720</name>
</gene>
<feature type="chain" id="PRO_5040838819" evidence="1">
    <location>
        <begin position="29"/>
        <end position="251"/>
    </location>
</feature>
<protein>
    <submittedName>
        <fullName evidence="2">ABC transporter substrate-binding protein</fullName>
    </submittedName>
</protein>
<dbReference type="EMBL" id="JAKILJ010000054">
    <property type="protein sequence ID" value="MCL1107254.1"/>
    <property type="molecule type" value="Genomic_DNA"/>
</dbReference>
<dbReference type="AlphaFoldDB" id="A0A9X1Z8G7"/>
<feature type="signal peptide" evidence="1">
    <location>
        <begin position="1"/>
        <end position="28"/>
    </location>
</feature>
<keyword evidence="1" id="KW-0732">Signal</keyword>
<accession>A0A9X1Z8G7</accession>
<dbReference type="SUPFAM" id="SSF53850">
    <property type="entry name" value="Periplasmic binding protein-like II"/>
    <property type="match status" value="1"/>
</dbReference>
<dbReference type="Proteomes" id="UP001139408">
    <property type="component" value="Unassembled WGS sequence"/>
</dbReference>
<evidence type="ECO:0000313" key="3">
    <source>
        <dbReference type="Proteomes" id="UP001139408"/>
    </source>
</evidence>
<evidence type="ECO:0000313" key="2">
    <source>
        <dbReference type="EMBL" id="MCL1107254.1"/>
    </source>
</evidence>
<comment type="caution">
    <text evidence="2">The sequence shown here is derived from an EMBL/GenBank/DDBJ whole genome shotgun (WGS) entry which is preliminary data.</text>
</comment>
<keyword evidence="3" id="KW-1185">Reference proteome</keyword>
<reference evidence="2" key="1">
    <citation type="submission" date="2022-01" db="EMBL/GenBank/DDBJ databases">
        <title>Whole genome-based taxonomy of the Shewanellaceae.</title>
        <authorList>
            <person name="Martin-Rodriguez A.J."/>
        </authorList>
    </citation>
    <scope>NUCLEOTIDE SEQUENCE</scope>
    <source>
        <strain evidence="2">DSM 23803</strain>
    </source>
</reference>
<name>A0A9X1Z8G7_9GAMM</name>
<dbReference type="RefSeq" id="WP_188926686.1">
    <property type="nucleotide sequence ID" value="NZ_BMQI01000052.1"/>
</dbReference>
<organism evidence="2 3">
    <name type="scientific">Shewanella algicola</name>
    <dbReference type="NCBI Taxonomy" id="640633"/>
    <lineage>
        <taxon>Bacteria</taxon>
        <taxon>Pseudomonadati</taxon>
        <taxon>Pseudomonadota</taxon>
        <taxon>Gammaproteobacteria</taxon>
        <taxon>Alteromonadales</taxon>
        <taxon>Shewanellaceae</taxon>
        <taxon>Shewanella</taxon>
    </lineage>
</organism>
<evidence type="ECO:0000256" key="1">
    <source>
        <dbReference type="SAM" id="SignalP"/>
    </source>
</evidence>
<sequence>MIDALPKKISTLCMCFMLAMCLPAEINADTLELSSIEWPPFTGSALPKYGINSQIITQALSYQGHTLAIGILPWNRASRTVKTGQVVGYYPTYYNPSSELLFSEPIGASPIVLIERKSNPIIWDKASDLNHYELGVLKGYINTVEIDDMIANGSQKFETGIDEKQNILKLAAGRIDAIIMDVNVFEYLKSDPQVAKVAPLLQVNPKIVQDKTLHITFNNTQEGKKWCDTVNQGLAQFDVQAMQDALLKPVK</sequence>
<dbReference type="Gene3D" id="3.40.190.10">
    <property type="entry name" value="Periplasmic binding protein-like II"/>
    <property type="match status" value="2"/>
</dbReference>
<proteinExistence type="predicted"/>